<dbReference type="AlphaFoldDB" id="A0A1W6ZXB9"/>
<sequence>MAQAVRQQTEPQFVEATLNYMLNNGEKIFTQTMSEGGAADTRAGGTQDPHPVTIRNGRPLANEFSLDREGFRFVDHDTKVKDFFDENEIRQVYYPEMEALIKAQSGAKRVVVFDHTLRTADEAEREARKIREVVPRVHNDYTEWSGPQRVRDILPDEAEDLLSRRFAIIQVWRPIRLPVESFPLAMCDARSISPDDLIISERRYPNRIGQTYAITYNPAHQWYWFPLMRRDEAIVFKVYDSLKDGRARWSAHTAFDDPSAPPNARPRESIEIRTLAFF</sequence>
<dbReference type="EMBL" id="CP021112">
    <property type="protein sequence ID" value="ARQ02014.1"/>
    <property type="molecule type" value="Genomic_DNA"/>
</dbReference>
<keyword evidence="2" id="KW-1185">Reference proteome</keyword>
<accession>A0A1W6ZXB9</accession>
<proteinExistence type="predicted"/>
<dbReference type="Proteomes" id="UP000194137">
    <property type="component" value="Chromosome"/>
</dbReference>
<dbReference type="PANTHER" id="PTHR34598:SF3">
    <property type="entry name" value="OXIDOREDUCTASE AN1597"/>
    <property type="match status" value="1"/>
</dbReference>
<gene>
    <name evidence="1" type="ORF">CAK95_25115</name>
</gene>
<dbReference type="GO" id="GO:0016491">
    <property type="term" value="F:oxidoreductase activity"/>
    <property type="evidence" value="ECO:0007669"/>
    <property type="project" value="InterPro"/>
</dbReference>
<dbReference type="STRING" id="1235591.CAK95_25115"/>
<protein>
    <submittedName>
        <fullName evidence="1">Uncharacterized protein</fullName>
    </submittedName>
</protein>
<name>A0A1W6ZXB9_9HYPH</name>
<dbReference type="PANTHER" id="PTHR34598">
    <property type="entry name" value="BLL6449 PROTEIN"/>
    <property type="match status" value="1"/>
</dbReference>
<organism evidence="1 2">
    <name type="scientific">Pseudorhodoplanes sinuspersici</name>
    <dbReference type="NCBI Taxonomy" id="1235591"/>
    <lineage>
        <taxon>Bacteria</taxon>
        <taxon>Pseudomonadati</taxon>
        <taxon>Pseudomonadota</taxon>
        <taxon>Alphaproteobacteria</taxon>
        <taxon>Hyphomicrobiales</taxon>
        <taxon>Pseudorhodoplanes</taxon>
    </lineage>
</organism>
<dbReference type="OrthoDB" id="5173234at2"/>
<reference evidence="1 2" key="1">
    <citation type="submission" date="2017-05" db="EMBL/GenBank/DDBJ databases">
        <title>Full genome sequence of Pseudorhodoplanes sinuspersici.</title>
        <authorList>
            <person name="Dastgheib S.M.M."/>
            <person name="Shavandi M."/>
            <person name="Tirandaz H."/>
        </authorList>
    </citation>
    <scope>NUCLEOTIDE SEQUENCE [LARGE SCALE GENOMIC DNA]</scope>
    <source>
        <strain evidence="1 2">RIPI110</strain>
    </source>
</reference>
<dbReference type="InterPro" id="IPR044053">
    <property type="entry name" value="AsaB-like"/>
</dbReference>
<dbReference type="NCBIfam" id="NF041278">
    <property type="entry name" value="CmcJ_NvfI_EfuI"/>
    <property type="match status" value="1"/>
</dbReference>
<evidence type="ECO:0000313" key="1">
    <source>
        <dbReference type="EMBL" id="ARQ02014.1"/>
    </source>
</evidence>
<evidence type="ECO:0000313" key="2">
    <source>
        <dbReference type="Proteomes" id="UP000194137"/>
    </source>
</evidence>
<dbReference type="KEGG" id="psin:CAK95_25115"/>
<dbReference type="RefSeq" id="WP_086090407.1">
    <property type="nucleotide sequence ID" value="NZ_CP021112.1"/>
</dbReference>